<dbReference type="Gene3D" id="2.160.10.10">
    <property type="entry name" value="Hexapeptide repeat proteins"/>
    <property type="match status" value="1"/>
</dbReference>
<evidence type="ECO:0000313" key="3">
    <source>
        <dbReference type="Proteomes" id="UP000298646"/>
    </source>
</evidence>
<dbReference type="InterPro" id="IPR020019">
    <property type="entry name" value="AcTrfase_PglD-like"/>
</dbReference>
<dbReference type="InterPro" id="IPR011004">
    <property type="entry name" value="Trimer_LpxA-like_sf"/>
</dbReference>
<sequence>MKPVIIFGAGDIAEVVDYLFRETIGRTVAAFTVDREFMKADTVFGKPLVAFEEIADQFPPSEYEAFVALSYNRMNVLRAQKVDAMRALGYTMTNYISPNATVLTDKIGDNCLIFEDNTLQPFCRIGNNVTLWSGNHVGHHSVIEDNVFVSSHVVISGGVTIGHNSFIGVNSTIVDHIEIAPFTLLGAGCLVQQSTEREGVYAPTSTIEKRRVPSTRLRNI</sequence>
<name>A0AAE6EMY9_AGRTU</name>
<dbReference type="CDD" id="cd03360">
    <property type="entry name" value="LbH_AT_putative"/>
    <property type="match status" value="1"/>
</dbReference>
<dbReference type="PANTHER" id="PTHR43300">
    <property type="entry name" value="ACETYLTRANSFERASE"/>
    <property type="match status" value="1"/>
</dbReference>
<dbReference type="EMBL" id="CP039908">
    <property type="protein sequence ID" value="QCM03079.1"/>
    <property type="molecule type" value="Genomic_DNA"/>
</dbReference>
<dbReference type="Proteomes" id="UP000298646">
    <property type="component" value="Chromosome linear"/>
</dbReference>
<accession>A0AAE6EMY9</accession>
<evidence type="ECO:0000256" key="1">
    <source>
        <dbReference type="ARBA" id="ARBA00007274"/>
    </source>
</evidence>
<comment type="similarity">
    <text evidence="1">Belongs to the transferase hexapeptide repeat family.</text>
</comment>
<organism evidence="2 3">
    <name type="scientific">Agrobacterium tumefaciens</name>
    <dbReference type="NCBI Taxonomy" id="358"/>
    <lineage>
        <taxon>Bacteria</taxon>
        <taxon>Pseudomonadati</taxon>
        <taxon>Pseudomonadota</taxon>
        <taxon>Alphaproteobacteria</taxon>
        <taxon>Hyphomicrobiales</taxon>
        <taxon>Rhizobiaceae</taxon>
        <taxon>Rhizobium/Agrobacterium group</taxon>
        <taxon>Agrobacterium</taxon>
        <taxon>Agrobacterium tumefaciens complex</taxon>
    </lineage>
</organism>
<protein>
    <submittedName>
        <fullName evidence="2">Acetyltransferase</fullName>
    </submittedName>
</protein>
<evidence type="ECO:0000313" key="2">
    <source>
        <dbReference type="EMBL" id="QCM03079.1"/>
    </source>
</evidence>
<dbReference type="InterPro" id="IPR001451">
    <property type="entry name" value="Hexapep"/>
</dbReference>
<reference evidence="2 3" key="1">
    <citation type="submission" date="2019-04" db="EMBL/GenBank/DDBJ databases">
        <title>Complete genome sequence of Agrobacterium tumefaciens CFBP6624.</title>
        <authorList>
            <person name="Haryono M."/>
            <person name="Lin Y.-C."/>
            <person name="Lai E.-M."/>
            <person name="Kuo C.-H."/>
        </authorList>
    </citation>
    <scope>NUCLEOTIDE SEQUENCE [LARGE SCALE GENOMIC DNA]</scope>
    <source>
        <strain evidence="2 3">CFBP6624</strain>
    </source>
</reference>
<dbReference type="Pfam" id="PF00132">
    <property type="entry name" value="Hexapep"/>
    <property type="match status" value="1"/>
</dbReference>
<dbReference type="InterPro" id="IPR050179">
    <property type="entry name" value="Trans_hexapeptide_repeat"/>
</dbReference>
<proteinExistence type="inferred from homology"/>
<dbReference type="SUPFAM" id="SSF51161">
    <property type="entry name" value="Trimeric LpxA-like enzymes"/>
    <property type="match status" value="1"/>
</dbReference>
<gene>
    <name evidence="2" type="ORF">CFBP6624_23415</name>
</gene>
<dbReference type="PANTHER" id="PTHR43300:SF4">
    <property type="entry name" value="ACYL-[ACYL-CARRIER-PROTEIN]--UDP-N-ACETYLGLUCOSAMINE O-ACYLTRANSFERASE"/>
    <property type="match status" value="1"/>
</dbReference>
<dbReference type="AlphaFoldDB" id="A0AAE6EMY9"/>
<dbReference type="RefSeq" id="WP_137087834.1">
    <property type="nucleotide sequence ID" value="NZ_CP039908.1"/>
</dbReference>